<gene>
    <name evidence="4" type="ordered locus">Huta_0443</name>
</gene>
<dbReference type="eggNOG" id="arCOG02827">
    <property type="taxonomic scope" value="Archaea"/>
</dbReference>
<organism evidence="4 5">
    <name type="scientific">Halorhabdus utahensis (strain DSM 12940 / JCM 11049 / AX-2)</name>
    <dbReference type="NCBI Taxonomy" id="519442"/>
    <lineage>
        <taxon>Archaea</taxon>
        <taxon>Methanobacteriati</taxon>
        <taxon>Methanobacteriota</taxon>
        <taxon>Stenosarchaea group</taxon>
        <taxon>Halobacteria</taxon>
        <taxon>Halobacteriales</taxon>
        <taxon>Haloarculaceae</taxon>
        <taxon>Halorhabdus</taxon>
    </lineage>
</organism>
<dbReference type="AlphaFoldDB" id="C7NS23"/>
<evidence type="ECO:0000256" key="2">
    <source>
        <dbReference type="SAM" id="Phobius"/>
    </source>
</evidence>
<evidence type="ECO:0000313" key="4">
    <source>
        <dbReference type="EMBL" id="ACV10630.1"/>
    </source>
</evidence>
<name>C7NS23_HALUD</name>
<evidence type="ECO:0000313" key="5">
    <source>
        <dbReference type="Proteomes" id="UP000002071"/>
    </source>
</evidence>
<evidence type="ECO:0000259" key="3">
    <source>
        <dbReference type="Pfam" id="PF23600"/>
    </source>
</evidence>
<feature type="transmembrane region" description="Helical" evidence="2">
    <location>
        <begin position="106"/>
        <end position="126"/>
    </location>
</feature>
<dbReference type="HOGENOM" id="CLU_080901_0_0_2"/>
<reference evidence="4 5" key="1">
    <citation type="journal article" date="2009" name="Stand. Genomic Sci.">
        <title>Complete genome sequence of Halorhabdus utahensis type strain (AX-2).</title>
        <authorList>
            <person name="Anderson I."/>
            <person name="Tindall B.J."/>
            <person name="Pomrenke H."/>
            <person name="Goker M."/>
            <person name="Lapidus A."/>
            <person name="Nolan M."/>
            <person name="Copeland A."/>
            <person name="Glavina Del Rio T."/>
            <person name="Chen F."/>
            <person name="Tice H."/>
            <person name="Cheng J.F."/>
            <person name="Lucas S."/>
            <person name="Chertkov O."/>
            <person name="Bruce D."/>
            <person name="Brettin T."/>
            <person name="Detter J.C."/>
            <person name="Han C."/>
            <person name="Goodwin L."/>
            <person name="Land M."/>
            <person name="Hauser L."/>
            <person name="Chang Y.J."/>
            <person name="Jeffries C.D."/>
            <person name="Pitluck S."/>
            <person name="Pati A."/>
            <person name="Mavromatis K."/>
            <person name="Ivanova N."/>
            <person name="Ovchinnikova G."/>
            <person name="Chen A."/>
            <person name="Palaniappan K."/>
            <person name="Chain P."/>
            <person name="Rohde M."/>
            <person name="Bristow J."/>
            <person name="Eisen J.A."/>
            <person name="Markowitz V."/>
            <person name="Hugenholtz P."/>
            <person name="Kyrpides N.C."/>
            <person name="Klenk H.P."/>
        </authorList>
    </citation>
    <scope>NUCLEOTIDE SEQUENCE [LARGE SCALE GENOMIC DNA]</scope>
    <source>
        <strain evidence="5">DSM 12940 / JCM 11049 / AX-2</strain>
    </source>
</reference>
<feature type="transmembrane region" description="Helical" evidence="2">
    <location>
        <begin position="73"/>
        <end position="100"/>
    </location>
</feature>
<dbReference type="EMBL" id="CP001687">
    <property type="protein sequence ID" value="ACV10630.1"/>
    <property type="molecule type" value="Genomic_DNA"/>
</dbReference>
<feature type="transmembrane region" description="Helical" evidence="2">
    <location>
        <begin position="38"/>
        <end position="61"/>
    </location>
</feature>
<dbReference type="Pfam" id="PF23600">
    <property type="entry name" value="CdpA_N"/>
    <property type="match status" value="1"/>
</dbReference>
<dbReference type="RefSeq" id="WP_012795507.1">
    <property type="nucleotide sequence ID" value="NC_013158.1"/>
</dbReference>
<dbReference type="GeneID" id="8382710"/>
<evidence type="ECO:0000256" key="1">
    <source>
        <dbReference type="SAM" id="MobiDB-lite"/>
    </source>
</evidence>
<dbReference type="STRING" id="519442.Huta_0443"/>
<feature type="transmembrane region" description="Helical" evidence="2">
    <location>
        <begin position="138"/>
        <end position="162"/>
    </location>
</feature>
<accession>C7NS23</accession>
<keyword evidence="2" id="KW-0812">Transmembrane</keyword>
<keyword evidence="5" id="KW-1185">Reference proteome</keyword>
<dbReference type="KEGG" id="hut:Huta_0443"/>
<dbReference type="InterPro" id="IPR055563">
    <property type="entry name" value="CdpA_N"/>
</dbReference>
<sequence>MSGDGPSSNTDAETPGGESRLVATYRRYVEADTSRPEIYSGFGLFFAGVTFGFVALVVFLYSGTAPAGTDRYWLLREIALVSGSLMVPAVTLAVVILLPVGRRTHAVSAIGTTICLVSILWFTRVYPWQWSEANDTSVISLYAVGVALLVGATGAALVAQYIDRATEQPTEGPQSGEADSATDDVSDEDVRADIDDAMADSSLTWGGVEAEPTTKRLEFDMPDAAEVGNVGDNVDAVTETRSAGGSVDDAVDGLRKLQGGEDATARTESPDDQVSALAAMREQQQADDDVETGVDRPGLLARLRERVVGLDGEGRLAALRRRLFD</sequence>
<proteinExistence type="predicted"/>
<protein>
    <submittedName>
        <fullName evidence="4">Putative permease</fullName>
    </submittedName>
</protein>
<dbReference type="OrthoDB" id="157486at2157"/>
<dbReference type="Proteomes" id="UP000002071">
    <property type="component" value="Chromosome"/>
</dbReference>
<keyword evidence="2" id="KW-0472">Membrane</keyword>
<keyword evidence="2" id="KW-1133">Transmembrane helix</keyword>
<feature type="domain" description="Cell division protein A N-terminal" evidence="3">
    <location>
        <begin position="20"/>
        <end position="165"/>
    </location>
</feature>
<feature type="region of interest" description="Disordered" evidence="1">
    <location>
        <begin position="167"/>
        <end position="186"/>
    </location>
</feature>